<proteinExistence type="inferred from homology"/>
<dbReference type="OrthoDB" id="9795222at2"/>
<dbReference type="RefSeq" id="WP_085486199.1">
    <property type="nucleotide sequence ID" value="NZ_FXAT01000006.1"/>
</dbReference>
<organism evidence="7 8">
    <name type="scientific">Paraburkholderia susongensis</name>
    <dbReference type="NCBI Taxonomy" id="1515439"/>
    <lineage>
        <taxon>Bacteria</taxon>
        <taxon>Pseudomonadati</taxon>
        <taxon>Pseudomonadota</taxon>
        <taxon>Betaproteobacteria</taxon>
        <taxon>Burkholderiales</taxon>
        <taxon>Burkholderiaceae</taxon>
        <taxon>Paraburkholderia</taxon>
    </lineage>
</organism>
<keyword evidence="3 4" id="KW-0326">Glycosidase</keyword>
<dbReference type="InterPro" id="IPR012334">
    <property type="entry name" value="Pectin_lyas_fold"/>
</dbReference>
<dbReference type="InterPro" id="IPR051801">
    <property type="entry name" value="GH28_Enzymes"/>
</dbReference>
<comment type="similarity">
    <text evidence="1 4">Belongs to the glycosyl hydrolase 28 family.</text>
</comment>
<feature type="region of interest" description="Disordered" evidence="5">
    <location>
        <begin position="27"/>
        <end position="73"/>
    </location>
</feature>
<name>A0A1X7LIN9_9BURK</name>
<evidence type="ECO:0000256" key="3">
    <source>
        <dbReference type="ARBA" id="ARBA00023295"/>
    </source>
</evidence>
<sequence>MKMRSARELVVLGLLVLTVAGCGDGNGVAGSSSSSNSTTPPATNPTTPTNPAWTPGRYAADTNLPDSPALPSDTQVCSVLEASNKLVKNADGSLPVSADPTPATYGGATTALNNPDQARIQAALDACGAAVDAEVGAKITQADQQAAATQQAANNPLVNIAGASSETLSNPAYKATKFAVRLVRNSGGSGNAFLSGPLVLPSGVTLWVDDGVTLFASRDVVVYDKTAQDRPNAITCGAAINNPDGLPAPAGTVNAGQATLAGVSGMQNCYPLIRGTHTVNASIMGTGSIDARGYMPLISSSALYPTIRWATGVTEAFTYSGNNITGVTTPKFSCTNTIAAYRAGTLAPEGTACDVVTAMGKTTLTTPAVTYVVNRQATSVPSGMTVAGGGCNAGTTGCARWVPASWWDISYHGNKDIGGGPYSFQGNPGMLWMQQSKNLSLYQITLRNSTFFTVEADGVDGLTVWGIKIITPLLPDAANQASVGMNNDAFDGVSGSYSHLYTGATIDASSTGVKNTDGVDPSVAAGPEHAALGTGSKTTSSGQVYFDGYVKNVAIVYNYLSPSDDNVAFKGGLQDPRPAAARGAQNGSTPANMQWGIDGNRGVSSNRTYGITVAHNHNYNGHGLSIGSPTNAGVRNIHFYDNYFDNIYDGTNSSTDMGIVGLRIKSGQARGGDVSNIYYDGACMRGVKDFLVFDMYYTGPSADPISYTGLGWLIPSFHDINLSNIRMMNIPANKAAGKAGGGNLTFRGLHADTSFANTQSVIQLNMNNVVADNDVALGISNLSKGVVNIGSTDGSSQSKAANATLNLGANVSLIGQSFAHGTGGILTNTSGGAGKYTATTNTLNLTVNGSDDAGAANDTNPAATIVAQNPKLSLCDQASSWPAFPNVK</sequence>
<gene>
    <name evidence="7" type="ORF">SAMN06265784_106229</name>
</gene>
<evidence type="ECO:0000256" key="2">
    <source>
        <dbReference type="ARBA" id="ARBA00022801"/>
    </source>
</evidence>
<keyword evidence="6" id="KW-0732">Signal</keyword>
<dbReference type="STRING" id="1515439.SAMN06265784_106229"/>
<accession>A0A1X7LIN9</accession>
<evidence type="ECO:0000313" key="8">
    <source>
        <dbReference type="Proteomes" id="UP000193228"/>
    </source>
</evidence>
<evidence type="ECO:0000313" key="7">
    <source>
        <dbReference type="EMBL" id="SMG53736.1"/>
    </source>
</evidence>
<evidence type="ECO:0000256" key="6">
    <source>
        <dbReference type="SAM" id="SignalP"/>
    </source>
</evidence>
<dbReference type="InterPro" id="IPR011050">
    <property type="entry name" value="Pectin_lyase_fold/virulence"/>
</dbReference>
<keyword evidence="2 4" id="KW-0378">Hydrolase</keyword>
<keyword evidence="8" id="KW-1185">Reference proteome</keyword>
<reference evidence="8" key="1">
    <citation type="submission" date="2017-04" db="EMBL/GenBank/DDBJ databases">
        <authorList>
            <person name="Varghese N."/>
            <person name="Submissions S."/>
        </authorList>
    </citation>
    <scope>NUCLEOTIDE SEQUENCE [LARGE SCALE GENOMIC DNA]</scope>
    <source>
        <strain evidence="8">LMG 29540</strain>
    </source>
</reference>
<dbReference type="PANTHER" id="PTHR31339">
    <property type="entry name" value="PECTIN LYASE-RELATED"/>
    <property type="match status" value="1"/>
</dbReference>
<dbReference type="PANTHER" id="PTHR31339:SF9">
    <property type="entry name" value="PLASMIN AND FIBRONECTIN-BINDING PROTEIN A"/>
    <property type="match status" value="1"/>
</dbReference>
<feature type="compositionally biased region" description="Low complexity" evidence="5">
    <location>
        <begin position="31"/>
        <end position="55"/>
    </location>
</feature>
<evidence type="ECO:0000256" key="5">
    <source>
        <dbReference type="SAM" id="MobiDB-lite"/>
    </source>
</evidence>
<dbReference type="Proteomes" id="UP000193228">
    <property type="component" value="Unassembled WGS sequence"/>
</dbReference>
<evidence type="ECO:0000256" key="1">
    <source>
        <dbReference type="ARBA" id="ARBA00008834"/>
    </source>
</evidence>
<dbReference type="InterPro" id="IPR000743">
    <property type="entry name" value="Glyco_hydro_28"/>
</dbReference>
<evidence type="ECO:0000256" key="4">
    <source>
        <dbReference type="RuleBase" id="RU361169"/>
    </source>
</evidence>
<dbReference type="Pfam" id="PF00295">
    <property type="entry name" value="Glyco_hydro_28"/>
    <property type="match status" value="1"/>
</dbReference>
<dbReference type="AlphaFoldDB" id="A0A1X7LIN9"/>
<feature type="signal peptide" evidence="6">
    <location>
        <begin position="1"/>
        <end position="22"/>
    </location>
</feature>
<dbReference type="Gene3D" id="2.160.20.10">
    <property type="entry name" value="Single-stranded right-handed beta-helix, Pectin lyase-like"/>
    <property type="match status" value="1"/>
</dbReference>
<dbReference type="GO" id="GO:0005975">
    <property type="term" value="P:carbohydrate metabolic process"/>
    <property type="evidence" value="ECO:0007669"/>
    <property type="project" value="InterPro"/>
</dbReference>
<feature type="chain" id="PRO_5012733577" evidence="6">
    <location>
        <begin position="23"/>
        <end position="888"/>
    </location>
</feature>
<protein>
    <submittedName>
        <fullName evidence="7">Glycosyl hydrolases family 28</fullName>
    </submittedName>
</protein>
<dbReference type="EMBL" id="FXAT01000006">
    <property type="protein sequence ID" value="SMG53736.1"/>
    <property type="molecule type" value="Genomic_DNA"/>
</dbReference>
<dbReference type="PROSITE" id="PS51257">
    <property type="entry name" value="PROKAR_LIPOPROTEIN"/>
    <property type="match status" value="1"/>
</dbReference>
<dbReference type="SUPFAM" id="SSF51126">
    <property type="entry name" value="Pectin lyase-like"/>
    <property type="match status" value="1"/>
</dbReference>
<dbReference type="GO" id="GO:0004650">
    <property type="term" value="F:polygalacturonase activity"/>
    <property type="evidence" value="ECO:0007669"/>
    <property type="project" value="InterPro"/>
</dbReference>
<feature type="region of interest" description="Disordered" evidence="5">
    <location>
        <begin position="572"/>
        <end position="598"/>
    </location>
</feature>